<proteinExistence type="predicted"/>
<organism evidence="1 2">
    <name type="scientific">Eumeta variegata</name>
    <name type="common">Bagworm moth</name>
    <name type="synonym">Eumeta japonica</name>
    <dbReference type="NCBI Taxonomy" id="151549"/>
    <lineage>
        <taxon>Eukaryota</taxon>
        <taxon>Metazoa</taxon>
        <taxon>Ecdysozoa</taxon>
        <taxon>Arthropoda</taxon>
        <taxon>Hexapoda</taxon>
        <taxon>Insecta</taxon>
        <taxon>Pterygota</taxon>
        <taxon>Neoptera</taxon>
        <taxon>Endopterygota</taxon>
        <taxon>Lepidoptera</taxon>
        <taxon>Glossata</taxon>
        <taxon>Ditrysia</taxon>
        <taxon>Tineoidea</taxon>
        <taxon>Psychidae</taxon>
        <taxon>Oiketicinae</taxon>
        <taxon>Eumeta</taxon>
    </lineage>
</organism>
<dbReference type="EMBL" id="BGZK01001091">
    <property type="protein sequence ID" value="GBP70918.1"/>
    <property type="molecule type" value="Genomic_DNA"/>
</dbReference>
<evidence type="ECO:0000313" key="2">
    <source>
        <dbReference type="Proteomes" id="UP000299102"/>
    </source>
</evidence>
<accession>A0A4C1Y4S5</accession>
<dbReference type="AlphaFoldDB" id="A0A4C1Y4S5"/>
<dbReference type="Proteomes" id="UP000299102">
    <property type="component" value="Unassembled WGS sequence"/>
</dbReference>
<name>A0A4C1Y4S5_EUMVA</name>
<comment type="caution">
    <text evidence="1">The sequence shown here is derived from an EMBL/GenBank/DDBJ whole genome shotgun (WGS) entry which is preliminary data.</text>
</comment>
<reference evidence="1 2" key="1">
    <citation type="journal article" date="2019" name="Commun. Biol.">
        <title>The bagworm genome reveals a unique fibroin gene that provides high tensile strength.</title>
        <authorList>
            <person name="Kono N."/>
            <person name="Nakamura H."/>
            <person name="Ohtoshi R."/>
            <person name="Tomita M."/>
            <person name="Numata K."/>
            <person name="Arakawa K."/>
        </authorList>
    </citation>
    <scope>NUCLEOTIDE SEQUENCE [LARGE SCALE GENOMIC DNA]</scope>
</reference>
<gene>
    <name evidence="1" type="ORF">EVAR_97765_1</name>
</gene>
<keyword evidence="2" id="KW-1185">Reference proteome</keyword>
<evidence type="ECO:0000313" key="1">
    <source>
        <dbReference type="EMBL" id="GBP70918.1"/>
    </source>
</evidence>
<protein>
    <submittedName>
        <fullName evidence="1">Uncharacterized protein</fullName>
    </submittedName>
</protein>
<sequence>MGYVDLWVKGVHLHGCRLWVCWVRGLADLWMCVVGVRVYVENMGKGDDECACVENVDNGSVGVNVLPSQILVIKSSWRFGCPPLSAQDYDITLIGGNICLGANTDAPVGMCRRVLRCTPALLLGPIDA</sequence>